<gene>
    <name evidence="4" type="ORF">B0T18DRAFT_434005</name>
</gene>
<keyword evidence="5" id="KW-1185">Reference proteome</keyword>
<organism evidence="4 5">
    <name type="scientific">Schizothecium vesticola</name>
    <dbReference type="NCBI Taxonomy" id="314040"/>
    <lineage>
        <taxon>Eukaryota</taxon>
        <taxon>Fungi</taxon>
        <taxon>Dikarya</taxon>
        <taxon>Ascomycota</taxon>
        <taxon>Pezizomycotina</taxon>
        <taxon>Sordariomycetes</taxon>
        <taxon>Sordariomycetidae</taxon>
        <taxon>Sordariales</taxon>
        <taxon>Schizotheciaceae</taxon>
        <taxon>Schizothecium</taxon>
    </lineage>
</organism>
<feature type="compositionally biased region" description="Acidic residues" evidence="2">
    <location>
        <begin position="178"/>
        <end position="191"/>
    </location>
</feature>
<dbReference type="InterPro" id="IPR036875">
    <property type="entry name" value="Znf_CCHC_sf"/>
</dbReference>
<evidence type="ECO:0000313" key="4">
    <source>
        <dbReference type="EMBL" id="KAK0753179.1"/>
    </source>
</evidence>
<dbReference type="PROSITE" id="PS50158">
    <property type="entry name" value="ZF_CCHC"/>
    <property type="match status" value="1"/>
</dbReference>
<evidence type="ECO:0000313" key="5">
    <source>
        <dbReference type="Proteomes" id="UP001172155"/>
    </source>
</evidence>
<keyword evidence="1" id="KW-0862">Zinc</keyword>
<feature type="region of interest" description="Disordered" evidence="2">
    <location>
        <begin position="1"/>
        <end position="76"/>
    </location>
</feature>
<feature type="compositionally biased region" description="Polar residues" evidence="2">
    <location>
        <begin position="1"/>
        <end position="26"/>
    </location>
</feature>
<evidence type="ECO:0000256" key="1">
    <source>
        <dbReference type="PROSITE-ProRule" id="PRU00047"/>
    </source>
</evidence>
<protein>
    <recommendedName>
        <fullName evidence="3">CCHC-type domain-containing protein</fullName>
    </recommendedName>
</protein>
<keyword evidence="1" id="KW-0479">Metal-binding</keyword>
<name>A0AA40KBJ9_9PEZI</name>
<dbReference type="GO" id="GO:0003676">
    <property type="term" value="F:nucleic acid binding"/>
    <property type="evidence" value="ECO:0007669"/>
    <property type="project" value="InterPro"/>
</dbReference>
<feature type="region of interest" description="Disordered" evidence="2">
    <location>
        <begin position="141"/>
        <end position="253"/>
    </location>
</feature>
<keyword evidence="1" id="KW-0863">Zinc-finger</keyword>
<sequence>MPPQQATTSLPTMAKQSTPKTMSSRLMTMKFMQRGAAAAAASAAASPSIPKTEDEGAASKRRKTQHTTPGTPTTPLFDEYQAIRVALDDEERKRLVAVEKRAAELGDAHWVLDGARARANNKASASRVPLKIVQVGYAQIDYSGTRDDDDNNGTVDISTKARFQYNMKSKTPTKEQPKDDDDNSDDSDSDSDSASGSDSEEGEVSPDSKAATPRGRHHHTDDIPPSRKRTRSILRNDERQKKSRELAAARRKKEVNLNQLTSISGASVQQHKAGASSFACHRCGKPGHKIAECPQGGGNGKRQKR</sequence>
<evidence type="ECO:0000256" key="2">
    <source>
        <dbReference type="SAM" id="MobiDB-lite"/>
    </source>
</evidence>
<evidence type="ECO:0000259" key="3">
    <source>
        <dbReference type="PROSITE" id="PS50158"/>
    </source>
</evidence>
<comment type="caution">
    <text evidence="4">The sequence shown here is derived from an EMBL/GenBank/DDBJ whole genome shotgun (WGS) entry which is preliminary data.</text>
</comment>
<accession>A0AA40KBJ9</accession>
<dbReference type="SMART" id="SM00343">
    <property type="entry name" value="ZnF_C2HC"/>
    <property type="match status" value="1"/>
</dbReference>
<dbReference type="GO" id="GO:0008270">
    <property type="term" value="F:zinc ion binding"/>
    <property type="evidence" value="ECO:0007669"/>
    <property type="project" value="UniProtKB-KW"/>
</dbReference>
<proteinExistence type="predicted"/>
<feature type="domain" description="CCHC-type" evidence="3">
    <location>
        <begin position="280"/>
        <end position="295"/>
    </location>
</feature>
<dbReference type="SUPFAM" id="SSF57756">
    <property type="entry name" value="Retrovirus zinc finger-like domains"/>
    <property type="match status" value="1"/>
</dbReference>
<feature type="compositionally biased region" description="Low complexity" evidence="2">
    <location>
        <begin position="36"/>
        <end position="46"/>
    </location>
</feature>
<reference evidence="4" key="1">
    <citation type="submission" date="2023-06" db="EMBL/GenBank/DDBJ databases">
        <title>Genome-scale phylogeny and comparative genomics of the fungal order Sordariales.</title>
        <authorList>
            <consortium name="Lawrence Berkeley National Laboratory"/>
            <person name="Hensen N."/>
            <person name="Bonometti L."/>
            <person name="Westerberg I."/>
            <person name="Brannstrom I.O."/>
            <person name="Guillou S."/>
            <person name="Cros-Aarteil S."/>
            <person name="Calhoun S."/>
            <person name="Haridas S."/>
            <person name="Kuo A."/>
            <person name="Mondo S."/>
            <person name="Pangilinan J."/>
            <person name="Riley R."/>
            <person name="LaButti K."/>
            <person name="Andreopoulos B."/>
            <person name="Lipzen A."/>
            <person name="Chen C."/>
            <person name="Yanf M."/>
            <person name="Daum C."/>
            <person name="Ng V."/>
            <person name="Clum A."/>
            <person name="Steindorff A."/>
            <person name="Ohm R."/>
            <person name="Martin F."/>
            <person name="Silar P."/>
            <person name="Natvig D."/>
            <person name="Lalanne C."/>
            <person name="Gautier V."/>
            <person name="Ament-velasquez S.L."/>
            <person name="Kruys A."/>
            <person name="Hutchinson M.I."/>
            <person name="Powell A.J."/>
            <person name="Barry K."/>
            <person name="Miller A.N."/>
            <person name="Grigoriev I.V."/>
            <person name="Debuchy R."/>
            <person name="Gladieux P."/>
            <person name="Thoren M.H."/>
            <person name="Johannesson H."/>
        </authorList>
    </citation>
    <scope>NUCLEOTIDE SEQUENCE</scope>
    <source>
        <strain evidence="4">SMH3187-1</strain>
    </source>
</reference>
<dbReference type="Proteomes" id="UP001172155">
    <property type="component" value="Unassembled WGS sequence"/>
</dbReference>
<dbReference type="AlphaFoldDB" id="A0AA40KBJ9"/>
<feature type="compositionally biased region" description="Basic and acidic residues" evidence="2">
    <location>
        <begin position="234"/>
        <end position="248"/>
    </location>
</feature>
<dbReference type="Gene3D" id="4.10.60.10">
    <property type="entry name" value="Zinc finger, CCHC-type"/>
    <property type="match status" value="1"/>
</dbReference>
<dbReference type="EMBL" id="JAUKUD010000001">
    <property type="protein sequence ID" value="KAK0753179.1"/>
    <property type="molecule type" value="Genomic_DNA"/>
</dbReference>
<dbReference type="InterPro" id="IPR001878">
    <property type="entry name" value="Znf_CCHC"/>
</dbReference>
<dbReference type="Pfam" id="PF00098">
    <property type="entry name" value="zf-CCHC"/>
    <property type="match status" value="1"/>
</dbReference>